<dbReference type="Pfam" id="PF06810">
    <property type="entry name" value="Phage_scaffold"/>
    <property type="match status" value="1"/>
</dbReference>
<name>A0A081BG93_9LACO</name>
<dbReference type="Proteomes" id="UP000028700">
    <property type="component" value="Unassembled WGS sequence"/>
</dbReference>
<dbReference type="EMBL" id="BBJM01000001">
    <property type="protein sequence ID" value="GAK47061.1"/>
    <property type="molecule type" value="Genomic_DNA"/>
</dbReference>
<dbReference type="STRING" id="1291743.LOSG293_011620"/>
<feature type="region of interest" description="Disordered" evidence="1">
    <location>
        <begin position="1"/>
        <end position="29"/>
    </location>
</feature>
<evidence type="ECO:0000313" key="2">
    <source>
        <dbReference type="EMBL" id="GAK47061.1"/>
    </source>
</evidence>
<accession>A0A081BG93</accession>
<comment type="caution">
    <text evidence="2">The sequence shown here is derived from an EMBL/GenBank/DDBJ whole genome shotgun (WGS) entry which is preliminary data.</text>
</comment>
<dbReference type="InterPro" id="IPR009636">
    <property type="entry name" value="SCAF"/>
</dbReference>
<organism evidence="2 3">
    <name type="scientific">Secundilactobacillus oryzae JCM 18671</name>
    <dbReference type="NCBI Taxonomy" id="1291743"/>
    <lineage>
        <taxon>Bacteria</taxon>
        <taxon>Bacillati</taxon>
        <taxon>Bacillota</taxon>
        <taxon>Bacilli</taxon>
        <taxon>Lactobacillales</taxon>
        <taxon>Lactobacillaceae</taxon>
        <taxon>Secundilactobacillus</taxon>
    </lineage>
</organism>
<reference evidence="2" key="1">
    <citation type="journal article" date="2014" name="Genome Announc.">
        <title>Draft Genome Sequence of Lactobacillus oryzae Strain SG293T.</title>
        <authorList>
            <person name="Tanizawa Y."/>
            <person name="Fujisawa T."/>
            <person name="Mochizuki T."/>
            <person name="Kaminuma E."/>
            <person name="Nakamura Y."/>
            <person name="Tohno M."/>
        </authorList>
    </citation>
    <scope>NUCLEOTIDE SEQUENCE [LARGE SCALE GENOMIC DNA]</scope>
    <source>
        <strain evidence="2">SG293</strain>
    </source>
</reference>
<keyword evidence="3" id="KW-1185">Reference proteome</keyword>
<sequence length="60" mass="6609">MTKQAGNSDELNKQLENLQNKYQADTESLPGQLQQAKLNGALDTVLSSSKVRNPEAARYC</sequence>
<protein>
    <submittedName>
        <fullName evidence="2">Putative phage minor capsid protein</fullName>
    </submittedName>
</protein>
<dbReference type="AlphaFoldDB" id="A0A081BG93"/>
<gene>
    <name evidence="2" type="ORF">LOSG293_011620</name>
</gene>
<dbReference type="RefSeq" id="WP_051907133.1">
    <property type="nucleotide sequence ID" value="NZ_BBAZ01000002.1"/>
</dbReference>
<proteinExistence type="predicted"/>
<evidence type="ECO:0000313" key="3">
    <source>
        <dbReference type="Proteomes" id="UP000028700"/>
    </source>
</evidence>
<evidence type="ECO:0000256" key="1">
    <source>
        <dbReference type="SAM" id="MobiDB-lite"/>
    </source>
</evidence>